<evidence type="ECO:0008006" key="3">
    <source>
        <dbReference type="Google" id="ProtNLM"/>
    </source>
</evidence>
<protein>
    <recommendedName>
        <fullName evidence="3">AAA domain-containing protein</fullName>
    </recommendedName>
</protein>
<organism evidence="1 2">
    <name type="scientific">Anaerocolumna chitinilytica</name>
    <dbReference type="NCBI Taxonomy" id="1727145"/>
    <lineage>
        <taxon>Bacteria</taxon>
        <taxon>Bacillati</taxon>
        <taxon>Bacillota</taxon>
        <taxon>Clostridia</taxon>
        <taxon>Lachnospirales</taxon>
        <taxon>Lachnospiraceae</taxon>
        <taxon>Anaerocolumna</taxon>
    </lineage>
</organism>
<evidence type="ECO:0000313" key="1">
    <source>
        <dbReference type="EMBL" id="BCK00625.1"/>
    </source>
</evidence>
<dbReference type="RefSeq" id="WP_185256281.1">
    <property type="nucleotide sequence ID" value="NZ_AP023368.1"/>
</dbReference>
<accession>A0A7I8DTI3</accession>
<dbReference type="SUPFAM" id="SSF52540">
    <property type="entry name" value="P-loop containing nucleoside triphosphate hydrolases"/>
    <property type="match status" value="1"/>
</dbReference>
<dbReference type="EMBL" id="AP023368">
    <property type="protein sequence ID" value="BCK00625.1"/>
    <property type="molecule type" value="Genomic_DNA"/>
</dbReference>
<reference evidence="1 2" key="1">
    <citation type="submission" date="2020-08" db="EMBL/GenBank/DDBJ databases">
        <title>Draft genome sequencing of an Anaerocolumna strain isolated from anoxic soil subjected to BSD treatment.</title>
        <authorList>
            <person name="Uek A."/>
            <person name="Tonouchi A."/>
        </authorList>
    </citation>
    <scope>NUCLEOTIDE SEQUENCE [LARGE SCALE GENOMIC DNA]</scope>
    <source>
        <strain evidence="1 2">CTTW</strain>
    </source>
</reference>
<gene>
    <name evidence="1" type="ORF">bsdcttw_36650</name>
</gene>
<dbReference type="AlphaFoldDB" id="A0A7I8DTI3"/>
<evidence type="ECO:0000313" key="2">
    <source>
        <dbReference type="Proteomes" id="UP000515703"/>
    </source>
</evidence>
<sequence>MHAVFWSPVAGKTGTTASLMATALLAAYKYEKKVLLTQTHYGSSDLEERLLGRMPKKELLQDIGLDAILRLIRTRNIKEGTNSLKDYTLDLGKGGLHLLPGTLKVYSKTLEEELLTYLPALYQYLNKDYDMIFTDASHRCNPVSTMLWEEADLLIVTLSQNKDMIENSLIQYQFPLKKTIFLIGSYHRDSIICPRNLEKTYKELKGRLYTIPYYTAFMDAISEGKCQEMFLKNLTIRNKTDKSDFFERISKVTELLITKAADKGGTGFGT</sequence>
<dbReference type="KEGG" id="acht:bsdcttw_36650"/>
<keyword evidence="2" id="KW-1185">Reference proteome</keyword>
<proteinExistence type="predicted"/>
<dbReference type="Gene3D" id="3.40.50.300">
    <property type="entry name" value="P-loop containing nucleotide triphosphate hydrolases"/>
    <property type="match status" value="1"/>
</dbReference>
<name>A0A7I8DTI3_9FIRM</name>
<dbReference type="Proteomes" id="UP000515703">
    <property type="component" value="Chromosome"/>
</dbReference>
<reference evidence="1 2" key="2">
    <citation type="submission" date="2020-08" db="EMBL/GenBank/DDBJ databases">
        <authorList>
            <person name="Ueki A."/>
            <person name="Tonouchi A."/>
        </authorList>
    </citation>
    <scope>NUCLEOTIDE SEQUENCE [LARGE SCALE GENOMIC DNA]</scope>
    <source>
        <strain evidence="1 2">CTTW</strain>
    </source>
</reference>
<dbReference type="InterPro" id="IPR027417">
    <property type="entry name" value="P-loop_NTPase"/>
</dbReference>